<reference evidence="1" key="1">
    <citation type="submission" date="2018-02" db="EMBL/GenBank/DDBJ databases">
        <title>Rhizophora mucronata_Transcriptome.</title>
        <authorList>
            <person name="Meera S.P."/>
            <person name="Sreeshan A."/>
            <person name="Augustine A."/>
        </authorList>
    </citation>
    <scope>NUCLEOTIDE SEQUENCE</scope>
    <source>
        <tissue evidence="1">Leaf</tissue>
    </source>
</reference>
<dbReference type="AlphaFoldDB" id="A0A2P2PG59"/>
<sequence>MIVYTQKSNCNTIFRISHVFLYLEQSSYECLNVLFFMRGNLYGADFGFLNLSHLFFNPKKKSNYYTTLFQMSLLEF</sequence>
<evidence type="ECO:0000313" key="1">
    <source>
        <dbReference type="EMBL" id="MBX53677.1"/>
    </source>
</evidence>
<dbReference type="EMBL" id="GGEC01073193">
    <property type="protein sequence ID" value="MBX53677.1"/>
    <property type="molecule type" value="Transcribed_RNA"/>
</dbReference>
<protein>
    <submittedName>
        <fullName evidence="1">Uncharacterized protein</fullName>
    </submittedName>
</protein>
<name>A0A2P2PG59_RHIMU</name>
<proteinExistence type="predicted"/>
<organism evidence="1">
    <name type="scientific">Rhizophora mucronata</name>
    <name type="common">Asiatic mangrove</name>
    <dbReference type="NCBI Taxonomy" id="61149"/>
    <lineage>
        <taxon>Eukaryota</taxon>
        <taxon>Viridiplantae</taxon>
        <taxon>Streptophyta</taxon>
        <taxon>Embryophyta</taxon>
        <taxon>Tracheophyta</taxon>
        <taxon>Spermatophyta</taxon>
        <taxon>Magnoliopsida</taxon>
        <taxon>eudicotyledons</taxon>
        <taxon>Gunneridae</taxon>
        <taxon>Pentapetalae</taxon>
        <taxon>rosids</taxon>
        <taxon>fabids</taxon>
        <taxon>Malpighiales</taxon>
        <taxon>Rhizophoraceae</taxon>
        <taxon>Rhizophora</taxon>
    </lineage>
</organism>
<accession>A0A2P2PG59</accession>